<evidence type="ECO:0000313" key="4">
    <source>
        <dbReference type="Proteomes" id="UP000321721"/>
    </source>
</evidence>
<name>A0A5C6RV61_9FLAO</name>
<sequence length="171" mass="20022">MKKLIFLLFLSAFSLEILSCDCKEYETRNELLKDEIDNSDLIFTADYISNDGKSFHLKVKSIYKGTLITNQIIEGYIFDSYSKLINEKGEWLIYANIEKENKININSCGLTRSRKKPSKNNNYRPPSPKLNSKQLKKFNSKRKKTALKDYKKEIDYLEKIITPLENTKTIF</sequence>
<protein>
    <recommendedName>
        <fullName evidence="5">Tissue inhibitor of metalloproteinase</fullName>
    </recommendedName>
</protein>
<feature type="chain" id="PRO_5023066991" description="Tissue inhibitor of metalloproteinase" evidence="2">
    <location>
        <begin position="20"/>
        <end position="171"/>
    </location>
</feature>
<gene>
    <name evidence="3" type="ORF">FRY74_08380</name>
</gene>
<evidence type="ECO:0000256" key="2">
    <source>
        <dbReference type="SAM" id="SignalP"/>
    </source>
</evidence>
<feature type="compositionally biased region" description="Polar residues" evidence="1">
    <location>
        <begin position="119"/>
        <end position="133"/>
    </location>
</feature>
<dbReference type="Proteomes" id="UP000321721">
    <property type="component" value="Unassembled WGS sequence"/>
</dbReference>
<evidence type="ECO:0000256" key="1">
    <source>
        <dbReference type="SAM" id="MobiDB-lite"/>
    </source>
</evidence>
<reference evidence="3 4" key="1">
    <citation type="submission" date="2019-08" db="EMBL/GenBank/DDBJ databases">
        <title>Genome of Vicingus serpentipes NCIMB 15042.</title>
        <authorList>
            <person name="Bowman J.P."/>
        </authorList>
    </citation>
    <scope>NUCLEOTIDE SEQUENCE [LARGE SCALE GENOMIC DNA]</scope>
    <source>
        <strain evidence="3 4">NCIMB 15042</strain>
    </source>
</reference>
<feature type="signal peptide" evidence="2">
    <location>
        <begin position="1"/>
        <end position="19"/>
    </location>
</feature>
<evidence type="ECO:0008006" key="5">
    <source>
        <dbReference type="Google" id="ProtNLM"/>
    </source>
</evidence>
<dbReference type="AlphaFoldDB" id="A0A5C6RV61"/>
<dbReference type="OrthoDB" id="827860at2"/>
<keyword evidence="4" id="KW-1185">Reference proteome</keyword>
<dbReference type="SUPFAM" id="SSF50242">
    <property type="entry name" value="TIMP-like"/>
    <property type="match status" value="1"/>
</dbReference>
<dbReference type="RefSeq" id="WP_147100448.1">
    <property type="nucleotide sequence ID" value="NZ_VOOS01000003.1"/>
</dbReference>
<feature type="region of interest" description="Disordered" evidence="1">
    <location>
        <begin position="111"/>
        <end position="133"/>
    </location>
</feature>
<evidence type="ECO:0000313" key="3">
    <source>
        <dbReference type="EMBL" id="TXB65430.1"/>
    </source>
</evidence>
<dbReference type="EMBL" id="VOOS01000003">
    <property type="protein sequence ID" value="TXB65430.1"/>
    <property type="molecule type" value="Genomic_DNA"/>
</dbReference>
<keyword evidence="2" id="KW-0732">Signal</keyword>
<proteinExistence type="predicted"/>
<comment type="caution">
    <text evidence="3">The sequence shown here is derived from an EMBL/GenBank/DDBJ whole genome shotgun (WGS) entry which is preliminary data.</text>
</comment>
<accession>A0A5C6RV61</accession>
<dbReference type="InterPro" id="IPR008993">
    <property type="entry name" value="TIMP-like_OB-fold"/>
</dbReference>
<organism evidence="3 4">
    <name type="scientific">Vicingus serpentipes</name>
    <dbReference type="NCBI Taxonomy" id="1926625"/>
    <lineage>
        <taxon>Bacteria</taxon>
        <taxon>Pseudomonadati</taxon>
        <taxon>Bacteroidota</taxon>
        <taxon>Flavobacteriia</taxon>
        <taxon>Flavobacteriales</taxon>
        <taxon>Vicingaceae</taxon>
        <taxon>Vicingus</taxon>
    </lineage>
</organism>